<evidence type="ECO:0000313" key="2">
    <source>
        <dbReference type="EMBL" id="PMD33821.1"/>
    </source>
</evidence>
<name>A0A2J6R5M9_HYAVF</name>
<evidence type="ECO:0000313" key="3">
    <source>
        <dbReference type="Proteomes" id="UP000235786"/>
    </source>
</evidence>
<reference evidence="2 3" key="1">
    <citation type="submission" date="2016-04" db="EMBL/GenBank/DDBJ databases">
        <title>A degradative enzymes factory behind the ericoid mycorrhizal symbiosis.</title>
        <authorList>
            <consortium name="DOE Joint Genome Institute"/>
            <person name="Martino E."/>
            <person name="Morin E."/>
            <person name="Grelet G."/>
            <person name="Kuo A."/>
            <person name="Kohler A."/>
            <person name="Daghino S."/>
            <person name="Barry K."/>
            <person name="Choi C."/>
            <person name="Cichocki N."/>
            <person name="Clum A."/>
            <person name="Copeland A."/>
            <person name="Hainaut M."/>
            <person name="Haridas S."/>
            <person name="Labutti K."/>
            <person name="Lindquist E."/>
            <person name="Lipzen A."/>
            <person name="Khouja H.-R."/>
            <person name="Murat C."/>
            <person name="Ohm R."/>
            <person name="Olson A."/>
            <person name="Spatafora J."/>
            <person name="Veneault-Fourrey C."/>
            <person name="Henrissat B."/>
            <person name="Grigoriev I."/>
            <person name="Martin F."/>
            <person name="Perotto S."/>
        </authorList>
    </citation>
    <scope>NUCLEOTIDE SEQUENCE [LARGE SCALE GENOMIC DNA]</scope>
    <source>
        <strain evidence="2 3">F</strain>
    </source>
</reference>
<feature type="region of interest" description="Disordered" evidence="1">
    <location>
        <begin position="43"/>
        <end position="62"/>
    </location>
</feature>
<proteinExistence type="predicted"/>
<accession>A0A2J6R5M9</accession>
<dbReference type="AlphaFoldDB" id="A0A2J6R5M9"/>
<keyword evidence="3" id="KW-1185">Reference proteome</keyword>
<feature type="region of interest" description="Disordered" evidence="1">
    <location>
        <begin position="1"/>
        <end position="26"/>
    </location>
</feature>
<protein>
    <submittedName>
        <fullName evidence="2">Uncharacterized protein</fullName>
    </submittedName>
</protein>
<gene>
    <name evidence="2" type="ORF">L207DRAFT_589379</name>
</gene>
<dbReference type="OrthoDB" id="3552186at2759"/>
<dbReference type="Proteomes" id="UP000235786">
    <property type="component" value="Unassembled WGS sequence"/>
</dbReference>
<evidence type="ECO:0000256" key="1">
    <source>
        <dbReference type="SAM" id="MobiDB-lite"/>
    </source>
</evidence>
<dbReference type="EMBL" id="KZ613955">
    <property type="protein sequence ID" value="PMD33821.1"/>
    <property type="molecule type" value="Genomic_DNA"/>
</dbReference>
<feature type="region of interest" description="Disordered" evidence="1">
    <location>
        <begin position="92"/>
        <end position="185"/>
    </location>
</feature>
<organism evidence="2 3">
    <name type="scientific">Hyaloscypha variabilis (strain UAMH 11265 / GT02V1 / F)</name>
    <name type="common">Meliniomyces variabilis</name>
    <dbReference type="NCBI Taxonomy" id="1149755"/>
    <lineage>
        <taxon>Eukaryota</taxon>
        <taxon>Fungi</taxon>
        <taxon>Dikarya</taxon>
        <taxon>Ascomycota</taxon>
        <taxon>Pezizomycotina</taxon>
        <taxon>Leotiomycetes</taxon>
        <taxon>Helotiales</taxon>
        <taxon>Hyaloscyphaceae</taxon>
        <taxon>Hyaloscypha</taxon>
        <taxon>Hyaloscypha variabilis</taxon>
    </lineage>
</organism>
<sequence>MPVSNKKEGGGGTPTTPENSRYGTGFNALRQYDISGAIDDFEDANLSPRASDPEASPLQAWIHEYDTEKAASGRGVPSVASAFARVTYTPAAIPASSPTNSLQPPLYNLGSLGAKASNSPNGLHESPTPNKQPRYRTLLSRNERSPAPSLSPPKGRPDAASLHTPSRDEPSPSSAREPPGPQSTPILAAVINTVDPGLTSSKGTPAGKRLKVTWSESNSTVNTWDSASLTRYWTHDLVRIAILRIMSELNLDFYKDYYRFLDFDGSQQVVQKLWKEIGLVYTEFLRTHVYGLDILTLIAMNEKALNGGPLSNINALLADMICFFAAGKIGMERRAEDMAKALISGGDIINFVGRRCAENGLNYPGGTGRTEERIVQACMQEALLRGGW</sequence>
<feature type="compositionally biased region" description="Polar residues" evidence="1">
    <location>
        <begin position="116"/>
        <end position="131"/>
    </location>
</feature>